<sequence>MQRKLEEFVGLAVGQASVRTLTRLHPAADRLFGKPSLCEMMGDNLRQGFGRRRKPLDQHFGDA</sequence>
<proteinExistence type="predicted"/>
<gene>
    <name evidence="1" type="ORF">GALL_488650</name>
</gene>
<name>A0A1J5PPM4_9ZZZZ</name>
<protein>
    <submittedName>
        <fullName evidence="1">Uncharacterized protein</fullName>
    </submittedName>
</protein>
<dbReference type="AlphaFoldDB" id="A0A1J5PPM4"/>
<comment type="caution">
    <text evidence="1">The sequence shown here is derived from an EMBL/GenBank/DDBJ whole genome shotgun (WGS) entry which is preliminary data.</text>
</comment>
<reference evidence="1" key="1">
    <citation type="submission" date="2016-10" db="EMBL/GenBank/DDBJ databases">
        <title>Sequence of Gallionella enrichment culture.</title>
        <authorList>
            <person name="Poehlein A."/>
            <person name="Muehling M."/>
            <person name="Daniel R."/>
        </authorList>
    </citation>
    <scope>NUCLEOTIDE SEQUENCE</scope>
</reference>
<dbReference type="EMBL" id="MLJW01004672">
    <property type="protein sequence ID" value="OIQ69532.1"/>
    <property type="molecule type" value="Genomic_DNA"/>
</dbReference>
<organism evidence="1">
    <name type="scientific">mine drainage metagenome</name>
    <dbReference type="NCBI Taxonomy" id="410659"/>
    <lineage>
        <taxon>unclassified sequences</taxon>
        <taxon>metagenomes</taxon>
        <taxon>ecological metagenomes</taxon>
    </lineage>
</organism>
<evidence type="ECO:0000313" key="1">
    <source>
        <dbReference type="EMBL" id="OIQ69532.1"/>
    </source>
</evidence>
<accession>A0A1J5PPM4</accession>